<sequence>AEIEREPTQQTPGCWGPLGMVRPPRRQKLCINNIQYLNNNTENKPEKDIKEAFIKCAAIEIYFWWLKYKNQNPTAENELKNGTIPDEFKRIMYYTYSDYKDMFFGTDITNENKIITIKKNVTTILKNENNKKEKDKKKKDEELLTNFWEENKKLIWEGMIYGLTHDLTNETEKNKITDNSAYKDITKLTPSLEEFAKRPQFLRWFT</sequence>
<accession>Q2I5J1</accession>
<dbReference type="InterPro" id="IPR042202">
    <property type="entry name" value="Duffy-ag-bd_sf"/>
</dbReference>
<reference evidence="2" key="1">
    <citation type="journal article" date="2006" name="Infect. Immun.">
        <title>Transcribed var genes associated with placental malaria in Malawian women.</title>
        <authorList>
            <person name="Duffy M.F."/>
            <person name="Caragounis A."/>
            <person name="Noviyanti R."/>
            <person name="Kyriacou H.M."/>
            <person name="Choong E.K."/>
            <person name="Boysen K."/>
            <person name="Healer J."/>
            <person name="Rowe J.A."/>
            <person name="Molyneux M.E."/>
            <person name="Brown G.V."/>
            <person name="Rogerson S.J."/>
        </authorList>
    </citation>
    <scope>NUCLEOTIDE SEQUENCE</scope>
</reference>
<gene>
    <name evidence="2" type="primary">CS294varD</name>
</gene>
<name>Q2I5J1_PLAFA</name>
<feature type="domain" description="Duffy-antigen binding" evidence="1">
    <location>
        <begin position="20"/>
        <end position="178"/>
    </location>
</feature>
<dbReference type="AlphaFoldDB" id="Q2I5J1"/>
<dbReference type="EMBL" id="DQ306301">
    <property type="protein sequence ID" value="ABC18043.1"/>
    <property type="molecule type" value="mRNA"/>
</dbReference>
<organism evidence="2">
    <name type="scientific">Plasmodium falciparum</name>
    <name type="common">malaria parasite P. falciparum</name>
    <dbReference type="NCBI Taxonomy" id="5833"/>
    <lineage>
        <taxon>Eukaryota</taxon>
        <taxon>Sar</taxon>
        <taxon>Alveolata</taxon>
        <taxon>Apicomplexa</taxon>
        <taxon>Aconoidasida</taxon>
        <taxon>Haemosporida</taxon>
        <taxon>Plasmodiidae</taxon>
        <taxon>Plasmodium</taxon>
        <taxon>Plasmodium (Laverania)</taxon>
    </lineage>
</organism>
<dbReference type="Pfam" id="PF05424">
    <property type="entry name" value="Duffy_binding"/>
    <property type="match status" value="1"/>
</dbReference>
<dbReference type="InterPro" id="IPR008602">
    <property type="entry name" value="Duffy-antigen-binding"/>
</dbReference>
<evidence type="ECO:0000259" key="1">
    <source>
        <dbReference type="Pfam" id="PF05424"/>
    </source>
</evidence>
<dbReference type="GO" id="GO:0016020">
    <property type="term" value="C:membrane"/>
    <property type="evidence" value="ECO:0007669"/>
    <property type="project" value="InterPro"/>
</dbReference>
<dbReference type="GO" id="GO:0046789">
    <property type="term" value="F:host cell surface receptor binding"/>
    <property type="evidence" value="ECO:0007669"/>
    <property type="project" value="InterPro"/>
</dbReference>
<dbReference type="SUPFAM" id="SSF140924">
    <property type="entry name" value="Duffy binding domain-like"/>
    <property type="match status" value="1"/>
</dbReference>
<proteinExistence type="evidence at transcript level"/>
<dbReference type="Gene3D" id="1.20.1310.20">
    <property type="entry name" value="Duffy-antigen binding domain"/>
    <property type="match status" value="1"/>
</dbReference>
<protein>
    <submittedName>
        <fullName evidence="2">EMP1</fullName>
    </submittedName>
</protein>
<feature type="non-terminal residue" evidence="2">
    <location>
        <position position="1"/>
    </location>
</feature>
<feature type="non-terminal residue" evidence="2">
    <location>
        <position position="206"/>
    </location>
</feature>
<evidence type="ECO:0000313" key="2">
    <source>
        <dbReference type="EMBL" id="ABC18043.1"/>
    </source>
</evidence>